<reference evidence="1 2" key="1">
    <citation type="journal article" date="2014" name="Genome Announc.">
        <title>Draft Genome Sequences of Three Alkaliphilic Bacillus Strains, Bacillus wakoensis JCM 9140T, Bacillus akibai JCM 9157T, and Bacillus hemicellulosilyticus JCM 9152T.</title>
        <authorList>
            <person name="Yuki M."/>
            <person name="Oshima K."/>
            <person name="Suda W."/>
            <person name="Oshida Y."/>
            <person name="Kitamura K."/>
            <person name="Iida T."/>
            <person name="Hattori M."/>
            <person name="Ohkuma M."/>
        </authorList>
    </citation>
    <scope>NUCLEOTIDE SEQUENCE [LARGE SCALE GENOMIC DNA]</scope>
    <source>
        <strain evidence="1 2">JCM 9157</strain>
    </source>
</reference>
<dbReference type="EMBL" id="BAUV01000037">
    <property type="protein sequence ID" value="GAE36541.1"/>
    <property type="molecule type" value="Genomic_DNA"/>
</dbReference>
<evidence type="ECO:0000313" key="2">
    <source>
        <dbReference type="Proteomes" id="UP000018896"/>
    </source>
</evidence>
<sequence>MRSGVMEMPKTEKVKMRLGKQCVICEKRREEGISIAFSFICQTCEQEIVHLNDSDQMYNKYVKQMRTVSSQYV</sequence>
<protein>
    <recommendedName>
        <fullName evidence="3">Inhibitor of sigma-G Gin</fullName>
    </recommendedName>
</protein>
<dbReference type="AlphaFoldDB" id="W4QWS5"/>
<name>W4QWS5_HALA3</name>
<dbReference type="Proteomes" id="UP000018896">
    <property type="component" value="Unassembled WGS sequence"/>
</dbReference>
<organism evidence="1 2">
    <name type="scientific">Halalkalibacter akibai (strain ATCC 43226 / DSM 21942 / CIP 109018 / JCM 9157 / 1139)</name>
    <name type="common">Bacillus akibai</name>
    <dbReference type="NCBI Taxonomy" id="1236973"/>
    <lineage>
        <taxon>Bacteria</taxon>
        <taxon>Bacillati</taxon>
        <taxon>Bacillota</taxon>
        <taxon>Bacilli</taxon>
        <taxon>Bacillales</taxon>
        <taxon>Bacillaceae</taxon>
        <taxon>Halalkalibacter</taxon>
    </lineage>
</organism>
<accession>W4QWS5</accession>
<dbReference type="InterPro" id="IPR019700">
    <property type="entry name" value="Sigma-G_inhibitor_Gin"/>
</dbReference>
<gene>
    <name evidence="1" type="ORF">JCM9157_3736</name>
</gene>
<evidence type="ECO:0000313" key="1">
    <source>
        <dbReference type="EMBL" id="GAE36541.1"/>
    </source>
</evidence>
<dbReference type="Pfam" id="PF10764">
    <property type="entry name" value="Gin"/>
    <property type="match status" value="1"/>
</dbReference>
<comment type="caution">
    <text evidence="1">The sequence shown here is derived from an EMBL/GenBank/DDBJ whole genome shotgun (WGS) entry which is preliminary data.</text>
</comment>
<keyword evidence="2" id="KW-1185">Reference proteome</keyword>
<proteinExistence type="predicted"/>
<evidence type="ECO:0008006" key="3">
    <source>
        <dbReference type="Google" id="ProtNLM"/>
    </source>
</evidence>